<dbReference type="Pfam" id="PF00583">
    <property type="entry name" value="Acetyltransf_1"/>
    <property type="match status" value="1"/>
</dbReference>
<reference evidence="3" key="1">
    <citation type="submission" date="2025-08" db="UniProtKB">
        <authorList>
            <consortium name="RefSeq"/>
        </authorList>
    </citation>
    <scope>IDENTIFICATION</scope>
    <source>
        <tissue evidence="3">Gonad</tissue>
    </source>
</reference>
<dbReference type="PANTHER" id="PTHR47403">
    <property type="entry name" value="LOC100145250 PROTEIN"/>
    <property type="match status" value="1"/>
</dbReference>
<evidence type="ECO:0000259" key="1">
    <source>
        <dbReference type="PROSITE" id="PS51186"/>
    </source>
</evidence>
<dbReference type="InterPro" id="IPR016181">
    <property type="entry name" value="Acyl_CoA_acyltransferase"/>
</dbReference>
<dbReference type="Pfam" id="PF24066">
    <property type="entry name" value="Hisat_C"/>
    <property type="match status" value="1"/>
</dbReference>
<organism evidence="2 3">
    <name type="scientific">Branchiostoma belcheri</name>
    <name type="common">Amphioxus</name>
    <dbReference type="NCBI Taxonomy" id="7741"/>
    <lineage>
        <taxon>Eukaryota</taxon>
        <taxon>Metazoa</taxon>
        <taxon>Chordata</taxon>
        <taxon>Cephalochordata</taxon>
        <taxon>Leptocardii</taxon>
        <taxon>Amphioxiformes</taxon>
        <taxon>Branchiostomatidae</taxon>
        <taxon>Branchiostoma</taxon>
    </lineage>
</organism>
<dbReference type="OrthoDB" id="9975342at2759"/>
<dbReference type="RefSeq" id="XP_019629750.1">
    <property type="nucleotide sequence ID" value="XM_019774191.1"/>
</dbReference>
<keyword evidence="2" id="KW-1185">Reference proteome</keyword>
<dbReference type="SUPFAM" id="SSF55729">
    <property type="entry name" value="Acyl-CoA N-acyltransferases (Nat)"/>
    <property type="match status" value="1"/>
</dbReference>
<dbReference type="Gene3D" id="3.40.630.30">
    <property type="match status" value="1"/>
</dbReference>
<proteinExistence type="predicted"/>
<dbReference type="GeneID" id="109473996"/>
<dbReference type="InterPro" id="IPR056483">
    <property type="entry name" value="Hisat_C"/>
</dbReference>
<gene>
    <name evidence="3" type="primary">LOC109473996</name>
</gene>
<dbReference type="GO" id="GO:0016747">
    <property type="term" value="F:acyltransferase activity, transferring groups other than amino-acyl groups"/>
    <property type="evidence" value="ECO:0007669"/>
    <property type="project" value="InterPro"/>
</dbReference>
<dbReference type="AlphaFoldDB" id="A0A6P4YJY4"/>
<sequence>MLRSRVLSAGQRYFCRRRGLNLTPRLFCTAADKPSIPSAEQLNYRLATVEDFGQILHLSRGLFDGVDPFPYFFHEYQVDKNAAVFVAEHEGKLVGAYTAVMAGDQTAMINKHLRIDPDYRGRNIMWHLDEHLDRYMKYRHPTVTLKQRMLLSNWDNPNPIFQKFPKERMKKIYNVHYLFFSKPEGMPMPVDRKHFKGQIFSLQPCTQDTAARLSDDDLRQLLHKDYGQVSMHPYNMCRTDSLQLRTAGLRYIAIGRNEPAGVSLCSRWSASAGLVYHIDLHAADHTSLEHHVAHHVEQICIFHAKEKVYLLFSAPETFDRDKIMKFCESTLGLPRSDRFPFDCGVICEMGLHPSLRFAEF</sequence>
<dbReference type="Proteomes" id="UP000515135">
    <property type="component" value="Unplaced"/>
</dbReference>
<feature type="domain" description="N-acetyltransferase" evidence="1">
    <location>
        <begin position="42"/>
        <end position="184"/>
    </location>
</feature>
<dbReference type="KEGG" id="bbel:109473996"/>
<accession>A0A6P4YJY4</accession>
<dbReference type="PROSITE" id="PS51186">
    <property type="entry name" value="GNAT"/>
    <property type="match status" value="1"/>
</dbReference>
<evidence type="ECO:0000313" key="3">
    <source>
        <dbReference type="RefSeq" id="XP_019629750.1"/>
    </source>
</evidence>
<dbReference type="InterPro" id="IPR000182">
    <property type="entry name" value="GNAT_dom"/>
</dbReference>
<name>A0A6P4YJY4_BRABE</name>
<dbReference type="PANTHER" id="PTHR47403:SF6">
    <property type="entry name" value="N-ACETYLTRANSFERASE DOMAIN-CONTAINING PROTEIN"/>
    <property type="match status" value="1"/>
</dbReference>
<evidence type="ECO:0000313" key="2">
    <source>
        <dbReference type="Proteomes" id="UP000515135"/>
    </source>
</evidence>
<protein>
    <submittedName>
        <fullName evidence="3">Uncharacterized protein LOC109473996</fullName>
    </submittedName>
</protein>
<dbReference type="CDD" id="cd04301">
    <property type="entry name" value="NAT_SF"/>
    <property type="match status" value="1"/>
</dbReference>